<keyword evidence="2" id="KW-1185">Reference proteome</keyword>
<accession>A0ABY6KNV3</accession>
<evidence type="ECO:0000313" key="2">
    <source>
        <dbReference type="Proteomes" id="UP001235939"/>
    </source>
</evidence>
<dbReference type="Proteomes" id="UP001235939">
    <property type="component" value="Chromosome 06"/>
</dbReference>
<sequence length="73" mass="8479">MEDAAVKRLRNAQAWRLCDWLTNHDRSGKIYSGIYRDEELMQGGRRTKLRGELQASCSLKRSDCCLPPTLVYF</sequence>
<protein>
    <submittedName>
        <fullName evidence="1">Uncharacterized protein</fullName>
    </submittedName>
</protein>
<dbReference type="EMBL" id="CP092868">
    <property type="protein sequence ID" value="UYV69260.1"/>
    <property type="molecule type" value="Genomic_DNA"/>
</dbReference>
<gene>
    <name evidence="1" type="ORF">LAZ67_6003021</name>
</gene>
<organism evidence="1 2">
    <name type="scientific">Cordylochernes scorpioides</name>
    <dbReference type="NCBI Taxonomy" id="51811"/>
    <lineage>
        <taxon>Eukaryota</taxon>
        <taxon>Metazoa</taxon>
        <taxon>Ecdysozoa</taxon>
        <taxon>Arthropoda</taxon>
        <taxon>Chelicerata</taxon>
        <taxon>Arachnida</taxon>
        <taxon>Pseudoscorpiones</taxon>
        <taxon>Cheliferoidea</taxon>
        <taxon>Chernetidae</taxon>
        <taxon>Cordylochernes</taxon>
    </lineage>
</organism>
<proteinExistence type="predicted"/>
<evidence type="ECO:0000313" key="1">
    <source>
        <dbReference type="EMBL" id="UYV69260.1"/>
    </source>
</evidence>
<reference evidence="1 2" key="1">
    <citation type="submission" date="2022-01" db="EMBL/GenBank/DDBJ databases">
        <title>A chromosomal length assembly of Cordylochernes scorpioides.</title>
        <authorList>
            <person name="Zeh D."/>
            <person name="Zeh J."/>
        </authorList>
    </citation>
    <scope>NUCLEOTIDE SEQUENCE [LARGE SCALE GENOMIC DNA]</scope>
    <source>
        <strain evidence="1">IN4F17</strain>
        <tissue evidence="1">Whole Body</tissue>
    </source>
</reference>
<name>A0ABY6KNV3_9ARAC</name>